<evidence type="ECO:0000313" key="3">
    <source>
        <dbReference type="Proteomes" id="UP001272242"/>
    </source>
</evidence>
<proteinExistence type="predicted"/>
<protein>
    <recommendedName>
        <fullName evidence="1">REase AHJR-like domain-containing protein</fullName>
    </recommendedName>
</protein>
<gene>
    <name evidence="2" type="ORF">R5W23_005139</name>
</gene>
<evidence type="ECO:0000259" key="1">
    <source>
        <dbReference type="Pfam" id="PF18743"/>
    </source>
</evidence>
<accession>A0ABU5F7L4</accession>
<dbReference type="EMBL" id="JAXBLV010000243">
    <property type="protein sequence ID" value="MDY3563527.1"/>
    <property type="molecule type" value="Genomic_DNA"/>
</dbReference>
<dbReference type="InterPro" id="IPR040902">
    <property type="entry name" value="AHJR-like"/>
</dbReference>
<dbReference type="RefSeq" id="WP_320689709.1">
    <property type="nucleotide sequence ID" value="NZ_JAXBLV010000243.1"/>
</dbReference>
<sequence length="217" mass="23579">MDFEAELSRVAQQYQDEGYAVVLRPQGDVVPPFARNFELDLLASRPGENVIVEVAPNRASLSNDPQLTRLADLVAKQPGWRLDVVVVEQNPPGGAEPTADQIREMYAEAERVLGANAPRAALMSAWAGLEATLRRLGQRTGVGGKTGTMPPTLVRELYSAGYISPDEFRFLEQVRAARTVIAHGLAPAPVDEGAVRKAIALGRFKLLESEQVRPILA</sequence>
<dbReference type="Pfam" id="PF18743">
    <property type="entry name" value="AHJR-like"/>
    <property type="match status" value="1"/>
</dbReference>
<feature type="domain" description="REase AHJR-like" evidence="1">
    <location>
        <begin position="6"/>
        <end position="92"/>
    </location>
</feature>
<name>A0ABU5F7L4_9BACT</name>
<comment type="caution">
    <text evidence="2">The sequence shown here is derived from an EMBL/GenBank/DDBJ whole genome shotgun (WGS) entry which is preliminary data.</text>
</comment>
<dbReference type="Proteomes" id="UP001272242">
    <property type="component" value="Unassembled WGS sequence"/>
</dbReference>
<evidence type="ECO:0000313" key="2">
    <source>
        <dbReference type="EMBL" id="MDY3563527.1"/>
    </source>
</evidence>
<reference evidence="3" key="1">
    <citation type="journal article" date="2023" name="Mar. Drugs">
        <title>Gemmata algarum, a Novel Planctomycete Isolated from an Algal Mat, Displays Antimicrobial Activity.</title>
        <authorList>
            <person name="Kumar G."/>
            <person name="Kallscheuer N."/>
            <person name="Kashif M."/>
            <person name="Ahamad S."/>
            <person name="Jagadeeshwari U."/>
            <person name="Pannikurungottu S."/>
            <person name="Haufschild T."/>
            <person name="Kabuu M."/>
            <person name="Sasikala C."/>
            <person name="Jogler C."/>
            <person name="Ramana C."/>
        </authorList>
    </citation>
    <scope>NUCLEOTIDE SEQUENCE [LARGE SCALE GENOMIC DNA]</scope>
    <source>
        <strain evidence="3">JC673</strain>
    </source>
</reference>
<keyword evidence="3" id="KW-1185">Reference proteome</keyword>
<organism evidence="2 3">
    <name type="scientific">Gemmata algarum</name>
    <dbReference type="NCBI Taxonomy" id="2975278"/>
    <lineage>
        <taxon>Bacteria</taxon>
        <taxon>Pseudomonadati</taxon>
        <taxon>Planctomycetota</taxon>
        <taxon>Planctomycetia</taxon>
        <taxon>Gemmatales</taxon>
        <taxon>Gemmataceae</taxon>
        <taxon>Gemmata</taxon>
    </lineage>
</organism>